<dbReference type="InterPro" id="IPR016181">
    <property type="entry name" value="Acyl_CoA_acyltransferase"/>
</dbReference>
<sequence>MITVQEESFVGLQGEVDALLKAHWLEVANYKESIPLEPDWARYSGLEANGDLVCLTARLDGVLIGYSVFLLYNHLHYASTRCACNDIIYVTPTQRGTGAGLKLIKNSEKYLKALGVKRVNWHVKPIKDFTPILKRLGYIQEEVVMGKYIGE</sequence>
<proteinExistence type="predicted"/>
<dbReference type="Pfam" id="PF00583">
    <property type="entry name" value="Acetyltransf_1"/>
    <property type="match status" value="1"/>
</dbReference>
<accession>A0A6J5T920</accession>
<reference evidence="2" key="1">
    <citation type="submission" date="2020-05" db="EMBL/GenBank/DDBJ databases">
        <authorList>
            <person name="Chiriac C."/>
            <person name="Salcher M."/>
            <person name="Ghai R."/>
            <person name="Kavagutti S V."/>
        </authorList>
    </citation>
    <scope>NUCLEOTIDE SEQUENCE</scope>
</reference>
<dbReference type="EMBL" id="LR797823">
    <property type="protein sequence ID" value="CAB4241252.1"/>
    <property type="molecule type" value="Genomic_DNA"/>
</dbReference>
<dbReference type="SUPFAM" id="SSF55729">
    <property type="entry name" value="Acyl-CoA N-acyltransferases (Nat)"/>
    <property type="match status" value="1"/>
</dbReference>
<feature type="domain" description="N-acetyltransferase" evidence="1">
    <location>
        <begin position="1"/>
        <end position="151"/>
    </location>
</feature>
<name>A0A6J5T920_9CAUD</name>
<dbReference type="PROSITE" id="PS51186">
    <property type="entry name" value="GNAT"/>
    <property type="match status" value="1"/>
</dbReference>
<dbReference type="InterPro" id="IPR000182">
    <property type="entry name" value="GNAT_dom"/>
</dbReference>
<protein>
    <submittedName>
        <fullName evidence="2">NAT_SF domain containing protein</fullName>
    </submittedName>
</protein>
<evidence type="ECO:0000313" key="2">
    <source>
        <dbReference type="EMBL" id="CAB4241252.1"/>
    </source>
</evidence>
<dbReference type="CDD" id="cd04301">
    <property type="entry name" value="NAT_SF"/>
    <property type="match status" value="1"/>
</dbReference>
<organism evidence="2">
    <name type="scientific">uncultured Caudovirales phage</name>
    <dbReference type="NCBI Taxonomy" id="2100421"/>
    <lineage>
        <taxon>Viruses</taxon>
        <taxon>Duplodnaviria</taxon>
        <taxon>Heunggongvirae</taxon>
        <taxon>Uroviricota</taxon>
        <taxon>Caudoviricetes</taxon>
        <taxon>Peduoviridae</taxon>
        <taxon>Maltschvirus</taxon>
        <taxon>Maltschvirus maltsch</taxon>
    </lineage>
</organism>
<dbReference type="Gene3D" id="3.40.630.30">
    <property type="match status" value="1"/>
</dbReference>
<gene>
    <name evidence="2" type="ORF">UFOVP67_20</name>
</gene>
<evidence type="ECO:0000259" key="1">
    <source>
        <dbReference type="PROSITE" id="PS51186"/>
    </source>
</evidence>
<dbReference type="GO" id="GO:0016747">
    <property type="term" value="F:acyltransferase activity, transferring groups other than amino-acyl groups"/>
    <property type="evidence" value="ECO:0007669"/>
    <property type="project" value="InterPro"/>
</dbReference>